<reference evidence="3 4" key="1">
    <citation type="submission" date="2011-03" db="EMBL/GenBank/DDBJ databases">
        <authorList>
            <person name="Weinstock G."/>
            <person name="Sodergren E."/>
            <person name="Clifton S."/>
            <person name="Fulton L."/>
            <person name="Fulton B."/>
            <person name="Courtney L."/>
            <person name="Fronick C."/>
            <person name="Harrison M."/>
            <person name="Strong C."/>
            <person name="Farmer C."/>
            <person name="Delahaunty K."/>
            <person name="Markovic C."/>
            <person name="Hall O."/>
            <person name="Minx P."/>
            <person name="Tomlinson C."/>
            <person name="Mitreva M."/>
            <person name="Hou S."/>
            <person name="Chen J."/>
            <person name="Wollam A."/>
            <person name="Pepin K.H."/>
            <person name="Johnson M."/>
            <person name="Bhonagiri V."/>
            <person name="Zhang X."/>
            <person name="Suruliraj S."/>
            <person name="Warren W."/>
            <person name="Chinwalla A."/>
            <person name="Mardis E.R."/>
            <person name="Wilson R.K."/>
        </authorList>
    </citation>
    <scope>NUCLEOTIDE SEQUENCE [LARGE SCALE GENOMIC DNA]</scope>
    <source>
        <strain evidence="3 4">YIT 11840</strain>
    </source>
</reference>
<sequence length="133" mass="14228">MTKMKKLILFFALILGLVSAAFAQTGEISTGTDYDGMIATFAGFVGCVVLLTEGIKALFPKMERLVTQIVSWMVGLAAAMLLWWLDAGFVADVEWYIALLYGFGASLVANGIADTGLVQWLIGLITKKAGAKS</sequence>
<evidence type="ECO:0000313" key="4">
    <source>
        <dbReference type="Proteomes" id="UP000003598"/>
    </source>
</evidence>
<feature type="transmembrane region" description="Helical" evidence="1">
    <location>
        <begin position="97"/>
        <end position="122"/>
    </location>
</feature>
<evidence type="ECO:0008006" key="5">
    <source>
        <dbReference type="Google" id="ProtNLM"/>
    </source>
</evidence>
<dbReference type="PATRIC" id="fig|762968.3.peg.3173"/>
<keyword evidence="2" id="KW-0732">Signal</keyword>
<feature type="signal peptide" evidence="2">
    <location>
        <begin position="1"/>
        <end position="23"/>
    </location>
</feature>
<accession>G5SW44</accession>
<evidence type="ECO:0000313" key="3">
    <source>
        <dbReference type="EMBL" id="EHG98509.1"/>
    </source>
</evidence>
<dbReference type="HOGENOM" id="CLU_1904713_0_0_10"/>
<dbReference type="eggNOG" id="ENOG50315AY">
    <property type="taxonomic scope" value="Bacteria"/>
</dbReference>
<evidence type="ECO:0000256" key="2">
    <source>
        <dbReference type="SAM" id="SignalP"/>
    </source>
</evidence>
<keyword evidence="1" id="KW-1133">Transmembrane helix</keyword>
<dbReference type="AlphaFoldDB" id="G5SW44"/>
<proteinExistence type="predicted"/>
<organism evidence="3 4">
    <name type="scientific">Paraprevotella clara YIT 11840</name>
    <dbReference type="NCBI Taxonomy" id="762968"/>
    <lineage>
        <taxon>Bacteria</taxon>
        <taxon>Pseudomonadati</taxon>
        <taxon>Bacteroidota</taxon>
        <taxon>Bacteroidia</taxon>
        <taxon>Bacteroidales</taxon>
        <taxon>Prevotellaceae</taxon>
        <taxon>Paraprevotella</taxon>
    </lineage>
</organism>
<dbReference type="EMBL" id="AFFY01000074">
    <property type="protein sequence ID" value="EHG98509.1"/>
    <property type="molecule type" value="Genomic_DNA"/>
</dbReference>
<dbReference type="Proteomes" id="UP000003598">
    <property type="component" value="Unassembled WGS sequence"/>
</dbReference>
<evidence type="ECO:0000256" key="1">
    <source>
        <dbReference type="SAM" id="Phobius"/>
    </source>
</evidence>
<feature type="transmembrane region" description="Helical" evidence="1">
    <location>
        <begin position="39"/>
        <end position="59"/>
    </location>
</feature>
<dbReference type="OrthoDB" id="1044074at2"/>
<keyword evidence="1" id="KW-0472">Membrane</keyword>
<feature type="transmembrane region" description="Helical" evidence="1">
    <location>
        <begin position="66"/>
        <end position="85"/>
    </location>
</feature>
<gene>
    <name evidence="3" type="ORF">HMPREF9441_03616</name>
</gene>
<dbReference type="STRING" id="762968.HMPREF9441_03616"/>
<comment type="caution">
    <text evidence="3">The sequence shown here is derived from an EMBL/GenBank/DDBJ whole genome shotgun (WGS) entry which is preliminary data.</text>
</comment>
<protein>
    <recommendedName>
        <fullName evidence="5">Toxin secretion/phage lysis holin</fullName>
    </recommendedName>
</protein>
<feature type="chain" id="PRO_5003484343" description="Toxin secretion/phage lysis holin" evidence="2">
    <location>
        <begin position="24"/>
        <end position="133"/>
    </location>
</feature>
<keyword evidence="4" id="KW-1185">Reference proteome</keyword>
<name>G5SW44_9BACT</name>
<keyword evidence="1" id="KW-0812">Transmembrane</keyword>